<keyword evidence="1" id="KW-0472">Membrane</keyword>
<gene>
    <name evidence="2" type="ORF">A2756_04600</name>
</gene>
<dbReference type="Proteomes" id="UP000177785">
    <property type="component" value="Unassembled WGS sequence"/>
</dbReference>
<reference evidence="2 3" key="1">
    <citation type="journal article" date="2016" name="Nat. Commun.">
        <title>Thousands of microbial genomes shed light on interconnected biogeochemical processes in an aquifer system.</title>
        <authorList>
            <person name="Anantharaman K."/>
            <person name="Brown C.T."/>
            <person name="Hug L.A."/>
            <person name="Sharon I."/>
            <person name="Castelle C.J."/>
            <person name="Probst A.J."/>
            <person name="Thomas B.C."/>
            <person name="Singh A."/>
            <person name="Wilkins M.J."/>
            <person name="Karaoz U."/>
            <person name="Brodie E.L."/>
            <person name="Williams K.H."/>
            <person name="Hubbard S.S."/>
            <person name="Banfield J.F."/>
        </authorList>
    </citation>
    <scope>NUCLEOTIDE SEQUENCE [LARGE SCALE GENOMIC DNA]</scope>
</reference>
<evidence type="ECO:0000313" key="3">
    <source>
        <dbReference type="Proteomes" id="UP000177785"/>
    </source>
</evidence>
<dbReference type="EMBL" id="MHNL01000015">
    <property type="protein sequence ID" value="OGZ44707.1"/>
    <property type="molecule type" value="Genomic_DNA"/>
</dbReference>
<feature type="transmembrane region" description="Helical" evidence="1">
    <location>
        <begin position="12"/>
        <end position="36"/>
    </location>
</feature>
<organism evidence="2 3">
    <name type="scientific">Candidatus Ryanbacteria bacterium RIFCSPHIGHO2_01_FULL_48_27</name>
    <dbReference type="NCBI Taxonomy" id="1802115"/>
    <lineage>
        <taxon>Bacteria</taxon>
        <taxon>Candidatus Ryaniibacteriota</taxon>
    </lineage>
</organism>
<keyword evidence="1" id="KW-1133">Transmembrane helix</keyword>
<accession>A0A1G2G3G3</accession>
<sequence length="80" mass="9252">MQTRTRIERYNQGIVQFLIIIILSVIILSLLGVSLTSLFNDNTIRENFVFLWGGVKHLWVVYVWPYAGTAWEALRKLAGK</sequence>
<dbReference type="STRING" id="1802115.A2756_04600"/>
<evidence type="ECO:0000313" key="2">
    <source>
        <dbReference type="EMBL" id="OGZ44707.1"/>
    </source>
</evidence>
<protein>
    <submittedName>
        <fullName evidence="2">Uncharacterized protein</fullName>
    </submittedName>
</protein>
<feature type="transmembrane region" description="Helical" evidence="1">
    <location>
        <begin position="48"/>
        <end position="67"/>
    </location>
</feature>
<name>A0A1G2G3G3_9BACT</name>
<keyword evidence="1" id="KW-0812">Transmembrane</keyword>
<comment type="caution">
    <text evidence="2">The sequence shown here is derived from an EMBL/GenBank/DDBJ whole genome shotgun (WGS) entry which is preliminary data.</text>
</comment>
<dbReference type="AlphaFoldDB" id="A0A1G2G3G3"/>
<evidence type="ECO:0000256" key="1">
    <source>
        <dbReference type="SAM" id="Phobius"/>
    </source>
</evidence>
<proteinExistence type="predicted"/>